<evidence type="ECO:0000313" key="5">
    <source>
        <dbReference type="EMBL" id="MFF3341278.1"/>
    </source>
</evidence>
<evidence type="ECO:0000256" key="1">
    <source>
        <dbReference type="ARBA" id="ARBA00008668"/>
    </source>
</evidence>
<dbReference type="PANTHER" id="PTHR43695">
    <property type="entry name" value="PUTATIVE (AFU_ORTHOLOGUE AFUA_2G17250)-RELATED"/>
    <property type="match status" value="1"/>
</dbReference>
<dbReference type="EMBL" id="JBIAPK010000006">
    <property type="protein sequence ID" value="MFF3341278.1"/>
    <property type="molecule type" value="Genomic_DNA"/>
</dbReference>
<accession>A0ABW6RIA3</accession>
<dbReference type="RefSeq" id="WP_387896469.1">
    <property type="nucleotide sequence ID" value="NZ_JBIAPK010000006.1"/>
</dbReference>
<dbReference type="PANTHER" id="PTHR43695:SF1">
    <property type="entry name" value="RHAMNOGALACTURONAN ACETYLESTERASE"/>
    <property type="match status" value="1"/>
</dbReference>
<dbReference type="SUPFAM" id="SSF52266">
    <property type="entry name" value="SGNH hydrolase"/>
    <property type="match status" value="1"/>
</dbReference>
<dbReference type="Proteomes" id="UP001601976">
    <property type="component" value="Unassembled WGS sequence"/>
</dbReference>
<proteinExistence type="inferred from homology"/>
<dbReference type="InterPro" id="IPR013830">
    <property type="entry name" value="SGNH_hydro"/>
</dbReference>
<protein>
    <submittedName>
        <fullName evidence="5">Rhamnogalacturonan acetylesterase</fullName>
    </submittedName>
</protein>
<dbReference type="CDD" id="cd01821">
    <property type="entry name" value="Rhamnogalacturan_acetylesterase_like"/>
    <property type="match status" value="1"/>
</dbReference>
<evidence type="ECO:0000256" key="3">
    <source>
        <dbReference type="SAM" id="MobiDB-lite"/>
    </source>
</evidence>
<feature type="region of interest" description="Disordered" evidence="3">
    <location>
        <begin position="1"/>
        <end position="27"/>
    </location>
</feature>
<reference evidence="5 6" key="1">
    <citation type="submission" date="2024-10" db="EMBL/GenBank/DDBJ databases">
        <title>The Natural Products Discovery Center: Release of the First 8490 Sequenced Strains for Exploring Actinobacteria Biosynthetic Diversity.</title>
        <authorList>
            <person name="Kalkreuter E."/>
            <person name="Kautsar S.A."/>
            <person name="Yang D."/>
            <person name="Bader C.D."/>
            <person name="Teijaro C.N."/>
            <person name="Fluegel L."/>
            <person name="Davis C.M."/>
            <person name="Simpson J.R."/>
            <person name="Lauterbach L."/>
            <person name="Steele A.D."/>
            <person name="Gui C."/>
            <person name="Meng S."/>
            <person name="Li G."/>
            <person name="Viehrig K."/>
            <person name="Ye F."/>
            <person name="Su P."/>
            <person name="Kiefer A.F."/>
            <person name="Nichols A."/>
            <person name="Cepeda A.J."/>
            <person name="Yan W."/>
            <person name="Fan B."/>
            <person name="Jiang Y."/>
            <person name="Adhikari A."/>
            <person name="Zheng C.-J."/>
            <person name="Schuster L."/>
            <person name="Cowan T.M."/>
            <person name="Smanski M.J."/>
            <person name="Chevrette M.G."/>
            <person name="De Carvalho L.P.S."/>
            <person name="Shen B."/>
        </authorList>
    </citation>
    <scope>NUCLEOTIDE SEQUENCE [LARGE SCALE GENOMIC DNA]</scope>
    <source>
        <strain evidence="5 6">NPDC003029</strain>
    </source>
</reference>
<dbReference type="Pfam" id="PF13472">
    <property type="entry name" value="Lipase_GDSL_2"/>
    <property type="match status" value="1"/>
</dbReference>
<evidence type="ECO:0000313" key="6">
    <source>
        <dbReference type="Proteomes" id="UP001601976"/>
    </source>
</evidence>
<comment type="caution">
    <text evidence="5">The sequence shown here is derived from an EMBL/GenBank/DDBJ whole genome shotgun (WGS) entry which is preliminary data.</text>
</comment>
<evidence type="ECO:0000256" key="2">
    <source>
        <dbReference type="ARBA" id="ARBA00022801"/>
    </source>
</evidence>
<name>A0ABW6RIA3_9ACTN</name>
<dbReference type="InterPro" id="IPR037459">
    <property type="entry name" value="RhgT-like"/>
</dbReference>
<feature type="domain" description="SGNH hydrolase-type esterase" evidence="4">
    <location>
        <begin position="75"/>
        <end position="227"/>
    </location>
</feature>
<dbReference type="Gene3D" id="3.40.50.1110">
    <property type="entry name" value="SGNH hydrolase"/>
    <property type="match status" value="1"/>
</dbReference>
<dbReference type="PROSITE" id="PS51318">
    <property type="entry name" value="TAT"/>
    <property type="match status" value="1"/>
</dbReference>
<organism evidence="5 6">
    <name type="scientific">Streptomyces flavidovirens</name>
    <dbReference type="NCBI Taxonomy" id="67298"/>
    <lineage>
        <taxon>Bacteria</taxon>
        <taxon>Bacillati</taxon>
        <taxon>Actinomycetota</taxon>
        <taxon>Actinomycetes</taxon>
        <taxon>Kitasatosporales</taxon>
        <taxon>Streptomycetaceae</taxon>
        <taxon>Streptomyces</taxon>
    </lineage>
</organism>
<gene>
    <name evidence="5" type="ORF">ACFYWW_21460</name>
</gene>
<evidence type="ECO:0000259" key="4">
    <source>
        <dbReference type="Pfam" id="PF13472"/>
    </source>
</evidence>
<keyword evidence="2" id="KW-0378">Hydrolase</keyword>
<dbReference type="InterPro" id="IPR006311">
    <property type="entry name" value="TAT_signal"/>
</dbReference>
<comment type="similarity">
    <text evidence="1">Belongs to the 'GDSL' lipolytic enzyme family.</text>
</comment>
<keyword evidence="6" id="KW-1185">Reference proteome</keyword>
<dbReference type="InterPro" id="IPR036514">
    <property type="entry name" value="SGNH_hydro_sf"/>
</dbReference>
<sequence>MGHSNDNPASASASAPAPAPAPAPSGATSRRRFLVAAAALGGGIGLNLHLPSTAAADSRRTTAGTAATATVYIAGDSTAQTYRSGYHPQAGWGQTLPGFFTQNITIANHAIGGRSSRSFIEQGRLAAIHQAIRPGDYLCVQFGHNDATVSNPDRYTSPADYKEYLRNDYIRATRARGATPIVVTPVSRRSFNASTGEFNVSFPAYVNAARAVAAEERAPLVDLSELSRVFLTKLGVEASKNIFLWLSAGQYPNFPNGIQDNTHFQLKGATEMSRLVARAVAGLGLPLSGEVISTRHRPSR</sequence>